<sequence length="571" mass="63915">MIKRVLPPLILILSSGYTFADDNVSLDISGLSGALKDNVDAYVSAIASGEYSTSLRFQSRLTKEITAALNALGYYNPSIDFSVSDKGDVLTAQVNPGPATLIKLVDIEIQGEARHDEDFLRLIRLSPVKEGRRLNHSQYDGLKSSIRNLSLQKGYFDGAYELSRLEVVPELNQAFVRLHYNSGIRYQFGEATITGSQIDIQKVQSLQPYKTGDNYQVAKVGEHNQNLSNTEWFSSVFVEPDLSQVGQGRELPMKVSLAPQVKNQFETGLGYSTDVGVKVKFKWKKPWLNEHGHSFNTSLDLSIPEQQVTASYKIPLDDVLKDYYLIQYGLKNVDRSDKKTLESNLALERHWVLDSGWHRTAYIRYLIENYEFNAQGELGQFVLPGISYSRVRSRGGVLPMSGNKQTIMFEVGDKNAFSETSLFRLRGTSTWISSIGENHRGLFKVDVGANIADDPSKLSPSLRFYAGGDNSIRGYDYESISPVDDAGNKTGGQYIATSTLEYQYRITGNWWGAAFYDVGDAFDDTPEWKRGAGFGIRWVSPVGPVKFDYAKGLDKKPQAEWRIHFSLGPEL</sequence>
<dbReference type="RefSeq" id="WP_103881785.1">
    <property type="nucleotide sequence ID" value="NZ_FNVG01000022.1"/>
</dbReference>
<dbReference type="Gene3D" id="3.10.20.310">
    <property type="entry name" value="membrane protein fhac"/>
    <property type="match status" value="3"/>
</dbReference>
<name>A0A1H6BHC8_9VIBR</name>
<comment type="similarity">
    <text evidence="2">Belongs to the TamA family.</text>
</comment>
<feature type="chain" id="PRO_5009293711" description="Translocation and assembly module subunit TamA" evidence="11">
    <location>
        <begin position="21"/>
        <end position="571"/>
    </location>
</feature>
<dbReference type="PANTHER" id="PTHR12815:SF47">
    <property type="entry name" value="TRANSLOCATION AND ASSEMBLY MODULE SUBUNIT TAMA"/>
    <property type="match status" value="1"/>
</dbReference>
<reference evidence="15" key="1">
    <citation type="submission" date="2016-10" db="EMBL/GenBank/DDBJ databases">
        <authorList>
            <person name="Varghese N."/>
            <person name="Submissions S."/>
        </authorList>
    </citation>
    <scope>NUCLEOTIDE SEQUENCE [LARGE SCALE GENOMIC DNA]</scope>
    <source>
        <strain evidence="15">CGMCC 1.7062</strain>
    </source>
</reference>
<evidence type="ECO:0000256" key="6">
    <source>
        <dbReference type="ARBA" id="ARBA00022729"/>
    </source>
</evidence>
<dbReference type="Proteomes" id="UP000236721">
    <property type="component" value="Unassembled WGS sequence"/>
</dbReference>
<keyword evidence="5" id="KW-0812">Transmembrane</keyword>
<proteinExistence type="inferred from homology"/>
<organism evidence="14 15">
    <name type="scientific">Vibrio hangzhouensis</name>
    <dbReference type="NCBI Taxonomy" id="462991"/>
    <lineage>
        <taxon>Bacteria</taxon>
        <taxon>Pseudomonadati</taxon>
        <taxon>Pseudomonadota</taxon>
        <taxon>Gammaproteobacteria</taxon>
        <taxon>Vibrionales</taxon>
        <taxon>Vibrionaceae</taxon>
        <taxon>Vibrio</taxon>
    </lineage>
</organism>
<evidence type="ECO:0000313" key="15">
    <source>
        <dbReference type="Proteomes" id="UP000236721"/>
    </source>
</evidence>
<protein>
    <recommendedName>
        <fullName evidence="3">Translocation and assembly module subunit TamA</fullName>
    </recommendedName>
    <alternativeName>
        <fullName evidence="9">Autotransporter assembly factor TamA</fullName>
    </alternativeName>
</protein>
<comment type="subunit">
    <text evidence="10">Interacts with TamB to form the translocation and assembly module (TAM).</text>
</comment>
<gene>
    <name evidence="14" type="ORF">SAMN04488244_12249</name>
</gene>
<dbReference type="Gene3D" id="2.40.160.50">
    <property type="entry name" value="membrane protein fhac: a member of the omp85/tpsb transporter family"/>
    <property type="match status" value="1"/>
</dbReference>
<evidence type="ECO:0000256" key="11">
    <source>
        <dbReference type="SAM" id="SignalP"/>
    </source>
</evidence>
<evidence type="ECO:0000256" key="4">
    <source>
        <dbReference type="ARBA" id="ARBA00022452"/>
    </source>
</evidence>
<dbReference type="GO" id="GO:0009306">
    <property type="term" value="P:protein secretion"/>
    <property type="evidence" value="ECO:0007669"/>
    <property type="project" value="TreeGrafter"/>
</dbReference>
<evidence type="ECO:0000256" key="3">
    <source>
        <dbReference type="ARBA" id="ARBA00015419"/>
    </source>
</evidence>
<evidence type="ECO:0000256" key="7">
    <source>
        <dbReference type="ARBA" id="ARBA00023136"/>
    </source>
</evidence>
<dbReference type="EMBL" id="FNVG01000022">
    <property type="protein sequence ID" value="SEG59757.1"/>
    <property type="molecule type" value="Genomic_DNA"/>
</dbReference>
<evidence type="ECO:0000256" key="8">
    <source>
        <dbReference type="ARBA" id="ARBA00023237"/>
    </source>
</evidence>
<evidence type="ECO:0000256" key="10">
    <source>
        <dbReference type="ARBA" id="ARBA00093548"/>
    </source>
</evidence>
<dbReference type="InterPro" id="IPR039910">
    <property type="entry name" value="D15-like"/>
</dbReference>
<dbReference type="Pfam" id="PF17243">
    <property type="entry name" value="POTRA_TamA_1"/>
    <property type="match status" value="1"/>
</dbReference>
<keyword evidence="7" id="KW-0472">Membrane</keyword>
<dbReference type="Pfam" id="PF01103">
    <property type="entry name" value="Omp85"/>
    <property type="match status" value="1"/>
</dbReference>
<evidence type="ECO:0000256" key="2">
    <source>
        <dbReference type="ARBA" id="ARBA00010248"/>
    </source>
</evidence>
<feature type="domain" description="TamA POTRA" evidence="13">
    <location>
        <begin position="25"/>
        <end position="96"/>
    </location>
</feature>
<dbReference type="PANTHER" id="PTHR12815">
    <property type="entry name" value="SORTING AND ASSEMBLY MACHINERY SAMM50 PROTEIN FAMILY MEMBER"/>
    <property type="match status" value="1"/>
</dbReference>
<dbReference type="GO" id="GO:0009279">
    <property type="term" value="C:cell outer membrane"/>
    <property type="evidence" value="ECO:0007669"/>
    <property type="project" value="UniProtKB-SubCell"/>
</dbReference>
<evidence type="ECO:0000259" key="12">
    <source>
        <dbReference type="Pfam" id="PF01103"/>
    </source>
</evidence>
<keyword evidence="6 11" id="KW-0732">Signal</keyword>
<evidence type="ECO:0000313" key="14">
    <source>
        <dbReference type="EMBL" id="SEG59757.1"/>
    </source>
</evidence>
<feature type="signal peptide" evidence="11">
    <location>
        <begin position="1"/>
        <end position="20"/>
    </location>
</feature>
<evidence type="ECO:0000256" key="1">
    <source>
        <dbReference type="ARBA" id="ARBA00004442"/>
    </source>
</evidence>
<feature type="domain" description="Bacterial surface antigen (D15)" evidence="12">
    <location>
        <begin position="386"/>
        <end position="568"/>
    </location>
</feature>
<dbReference type="OrthoDB" id="9769707at2"/>
<comment type="subcellular location">
    <subcellularLocation>
        <location evidence="1">Cell outer membrane</location>
    </subcellularLocation>
</comment>
<dbReference type="AlphaFoldDB" id="A0A1H6BHC8"/>
<keyword evidence="4" id="KW-1134">Transmembrane beta strand</keyword>
<dbReference type="GO" id="GO:0097347">
    <property type="term" value="C:TAM protein secretion complex"/>
    <property type="evidence" value="ECO:0007669"/>
    <property type="project" value="TreeGrafter"/>
</dbReference>
<dbReference type="InterPro" id="IPR035243">
    <property type="entry name" value="TamA_POTRA_Dom_1"/>
</dbReference>
<evidence type="ECO:0000256" key="5">
    <source>
        <dbReference type="ARBA" id="ARBA00022692"/>
    </source>
</evidence>
<evidence type="ECO:0000259" key="13">
    <source>
        <dbReference type="Pfam" id="PF17243"/>
    </source>
</evidence>
<dbReference type="InterPro" id="IPR000184">
    <property type="entry name" value="Bac_surfAg_D15"/>
</dbReference>
<accession>A0A1H6BHC8</accession>
<keyword evidence="8" id="KW-0998">Cell outer membrane</keyword>
<keyword evidence="15" id="KW-1185">Reference proteome</keyword>
<evidence type="ECO:0000256" key="9">
    <source>
        <dbReference type="ARBA" id="ARBA00033063"/>
    </source>
</evidence>